<dbReference type="RefSeq" id="XP_025598537.1">
    <property type="nucleotide sequence ID" value="XM_025739605.1"/>
</dbReference>
<feature type="region of interest" description="Disordered" evidence="1">
    <location>
        <begin position="41"/>
        <end position="179"/>
    </location>
</feature>
<keyword evidence="3" id="KW-1185">Reference proteome</keyword>
<dbReference type="EMBL" id="KZ819292">
    <property type="protein sequence ID" value="PWN98258.1"/>
    <property type="molecule type" value="Genomic_DNA"/>
</dbReference>
<accession>A0A316ZB60</accession>
<protein>
    <submittedName>
        <fullName evidence="2">Uncharacterized protein</fullName>
    </submittedName>
</protein>
<sequence length="232" mass="25232">MGQRRARRGRPAGRASALRPSGWEQRFADAVSRPPIALPALRGSREHLQTKQNDERPQLQLHSWRLGAEEGRGHGASDGCRDAGSAAVMQARRPPRPRVPLHPSACSCDGGQARARHASRPHKLTQAPHALDSLHAASTSRSGKSQRSERQPSAVATTPRGKAARRRCEGRRRRASSPFSPRVELGLVLPERGSHRIKSARLRSSAAADAAPTDLAACPACRCRRRWAAEAH</sequence>
<feature type="compositionally biased region" description="Basic and acidic residues" evidence="1">
    <location>
        <begin position="43"/>
        <end position="57"/>
    </location>
</feature>
<gene>
    <name evidence="2" type="ORF">FA09DRAFT_23286</name>
</gene>
<evidence type="ECO:0000256" key="1">
    <source>
        <dbReference type="SAM" id="MobiDB-lite"/>
    </source>
</evidence>
<organism evidence="2 3">
    <name type="scientific">Tilletiopsis washingtonensis</name>
    <dbReference type="NCBI Taxonomy" id="58919"/>
    <lineage>
        <taxon>Eukaryota</taxon>
        <taxon>Fungi</taxon>
        <taxon>Dikarya</taxon>
        <taxon>Basidiomycota</taxon>
        <taxon>Ustilaginomycotina</taxon>
        <taxon>Exobasidiomycetes</taxon>
        <taxon>Entylomatales</taxon>
        <taxon>Entylomatales incertae sedis</taxon>
        <taxon>Tilletiopsis</taxon>
    </lineage>
</organism>
<evidence type="ECO:0000313" key="3">
    <source>
        <dbReference type="Proteomes" id="UP000245946"/>
    </source>
</evidence>
<feature type="region of interest" description="Disordered" evidence="1">
    <location>
        <begin position="1"/>
        <end position="21"/>
    </location>
</feature>
<dbReference type="AlphaFoldDB" id="A0A316ZB60"/>
<evidence type="ECO:0000313" key="2">
    <source>
        <dbReference type="EMBL" id="PWN98258.1"/>
    </source>
</evidence>
<feature type="compositionally biased region" description="Basic residues" evidence="1">
    <location>
        <begin position="1"/>
        <end position="11"/>
    </location>
</feature>
<feature type="compositionally biased region" description="Low complexity" evidence="1">
    <location>
        <begin position="12"/>
        <end position="21"/>
    </location>
</feature>
<feature type="compositionally biased region" description="Basic residues" evidence="1">
    <location>
        <begin position="114"/>
        <end position="123"/>
    </location>
</feature>
<feature type="compositionally biased region" description="Polar residues" evidence="1">
    <location>
        <begin position="136"/>
        <end position="145"/>
    </location>
</feature>
<feature type="compositionally biased region" description="Basic and acidic residues" evidence="1">
    <location>
        <begin position="67"/>
        <end position="81"/>
    </location>
</feature>
<proteinExistence type="predicted"/>
<dbReference type="Proteomes" id="UP000245946">
    <property type="component" value="Unassembled WGS sequence"/>
</dbReference>
<dbReference type="GeneID" id="37267151"/>
<feature type="compositionally biased region" description="Basic residues" evidence="1">
    <location>
        <begin position="162"/>
        <end position="175"/>
    </location>
</feature>
<reference evidence="2 3" key="1">
    <citation type="journal article" date="2018" name="Mol. Biol. Evol.">
        <title>Broad Genomic Sampling Reveals a Smut Pathogenic Ancestry of the Fungal Clade Ustilaginomycotina.</title>
        <authorList>
            <person name="Kijpornyongpan T."/>
            <person name="Mondo S.J."/>
            <person name="Barry K."/>
            <person name="Sandor L."/>
            <person name="Lee J."/>
            <person name="Lipzen A."/>
            <person name="Pangilinan J."/>
            <person name="LaButti K."/>
            <person name="Hainaut M."/>
            <person name="Henrissat B."/>
            <person name="Grigoriev I.V."/>
            <person name="Spatafora J.W."/>
            <person name="Aime M.C."/>
        </authorList>
    </citation>
    <scope>NUCLEOTIDE SEQUENCE [LARGE SCALE GENOMIC DNA]</scope>
    <source>
        <strain evidence="2 3">MCA 4186</strain>
    </source>
</reference>
<name>A0A316ZB60_9BASI</name>